<keyword evidence="3" id="KW-1185">Reference proteome</keyword>
<dbReference type="EMBL" id="PKQI01000004">
    <property type="protein sequence ID" value="NNV23318.1"/>
    <property type="molecule type" value="Genomic_DNA"/>
</dbReference>
<sequence length="81" mass="8644">MQIDATADPALQALEKEFTTYTGRPRGNDGPYDAAANIAVRLRLRIDGYLLSFIITVTVSGTPLNATLAELAVVSFCPADT</sequence>
<dbReference type="EMBL" id="NNRM01000039">
    <property type="protein sequence ID" value="OYR23671.1"/>
    <property type="molecule type" value="Genomic_DNA"/>
</dbReference>
<evidence type="ECO:0000313" key="4">
    <source>
        <dbReference type="Proteomes" id="UP000526233"/>
    </source>
</evidence>
<reference evidence="2 3" key="1">
    <citation type="submission" date="2017-07" db="EMBL/GenBank/DDBJ databases">
        <title>Phylogenetic study on the rhizospheric bacterium Ochrobactrum sp. A44.</title>
        <authorList>
            <person name="Krzyzanowska D.M."/>
            <person name="Ossowicki A."/>
            <person name="Rajewska M."/>
            <person name="Maciag T."/>
            <person name="Kaczynski Z."/>
            <person name="Czerwicka M."/>
            <person name="Jafra S."/>
        </authorList>
    </citation>
    <scope>NUCLEOTIDE SEQUENCE [LARGE SCALE GENOMIC DNA]</scope>
    <source>
        <strain evidence="2 3">CCUG 30717</strain>
    </source>
</reference>
<dbReference type="RefSeq" id="WP_007881430.1">
    <property type="nucleotide sequence ID" value="NZ_CAXURC020000003.1"/>
</dbReference>
<dbReference type="Proteomes" id="UP000216188">
    <property type="component" value="Unassembled WGS sequence"/>
</dbReference>
<evidence type="ECO:0000313" key="3">
    <source>
        <dbReference type="Proteomes" id="UP000216188"/>
    </source>
</evidence>
<reference evidence="1 4" key="2">
    <citation type="submission" date="2018-11" db="EMBL/GenBank/DDBJ databases">
        <title>Genome sequencing and analysis.</title>
        <authorList>
            <person name="Huang Y.-T."/>
        </authorList>
    </citation>
    <scope>NUCLEOTIDE SEQUENCE [LARGE SCALE GENOMIC DNA]</scope>
    <source>
        <strain evidence="1 4">SHIN</strain>
    </source>
</reference>
<dbReference type="Proteomes" id="UP000526233">
    <property type="component" value="Unassembled WGS sequence"/>
</dbReference>
<comment type="caution">
    <text evidence="2">The sequence shown here is derived from an EMBL/GenBank/DDBJ whole genome shotgun (WGS) entry which is preliminary data.</text>
</comment>
<proteinExistence type="predicted"/>
<protein>
    <submittedName>
        <fullName evidence="2">Uncharacterized protein</fullName>
    </submittedName>
</protein>
<name>A0A256GAJ7_9HYPH</name>
<gene>
    <name evidence="2" type="ORF">CEV34_3675</name>
    <name evidence="1" type="ORF">EHE22_23305</name>
</gene>
<accession>A0A256GAJ7</accession>
<organism evidence="2 3">
    <name type="scientific">Brucella pseudogrignonensis</name>
    <dbReference type="NCBI Taxonomy" id="419475"/>
    <lineage>
        <taxon>Bacteria</taxon>
        <taxon>Pseudomonadati</taxon>
        <taxon>Pseudomonadota</taxon>
        <taxon>Alphaproteobacteria</taxon>
        <taxon>Hyphomicrobiales</taxon>
        <taxon>Brucellaceae</taxon>
        <taxon>Brucella/Ochrobactrum group</taxon>
        <taxon>Brucella</taxon>
    </lineage>
</organism>
<evidence type="ECO:0000313" key="2">
    <source>
        <dbReference type="EMBL" id="OYR23671.1"/>
    </source>
</evidence>
<evidence type="ECO:0000313" key="1">
    <source>
        <dbReference type="EMBL" id="NNV23318.1"/>
    </source>
</evidence>
<dbReference type="AlphaFoldDB" id="A0A256GAJ7"/>